<dbReference type="GO" id="GO:0030674">
    <property type="term" value="F:protein-macromolecule adaptor activity"/>
    <property type="evidence" value="ECO:0007669"/>
    <property type="project" value="TreeGrafter"/>
</dbReference>
<comment type="pathway">
    <text evidence="1">Protein modification; protein ubiquitination.</text>
</comment>
<sequence>MLTPSSSPAARPILVPRTNVLTTPQARAKLFLPTPPADSKATKRPLPAADKPALKRLKLGSKDVFADNEDSETESEWDSDGDVDMRDATTERVRERTNAAYQLHTQFIANPISRCRRQPPSTLPILRSFVSSLKSDAYKCQSIAGDIYLTPPYACSYSHGSKRGSTPLLAVATEQGTVHIINTSKRKDWDAEPQRATYQPHDNGVFDVQWSHDDSFLATSSGDQSTRISDARTGALTGVLRGHAGTVKCSRWDPNNPSLLASGGRDGSICLWDIRVGEKLSDSECYSAGPVVTIYGAHENTAVKTKPRARKGKQAPAPRTITSILFPSSQPYGLVSSSSCDGVLKYWDLRRPETPRKAKSAKSLLPPELHSSMDPTILNGSRRPRGIVSMTCGMGPTAGLIFALAADSTVHTYDLPTLSLQSSTYSQENLQTSSFYLGLSLSPCGRWLASGGSGNKGSAFLFDVERAAHPVSGVQTGIELRGGAAEVGAVDWARDTLSTCADDGVVRIWRPDLATRLKCAETPEESKWDWLWAGQ</sequence>
<proteinExistence type="inferred from homology"/>
<dbReference type="AlphaFoldDB" id="A0A8H5BF30"/>
<feature type="repeat" description="WD" evidence="6">
    <location>
        <begin position="198"/>
        <end position="239"/>
    </location>
</feature>
<evidence type="ECO:0000256" key="6">
    <source>
        <dbReference type="PROSITE-ProRule" id="PRU00221"/>
    </source>
</evidence>
<evidence type="ECO:0000256" key="4">
    <source>
        <dbReference type="ARBA" id="ARBA00022786"/>
    </source>
</evidence>
<feature type="region of interest" description="Disordered" evidence="7">
    <location>
        <begin position="357"/>
        <end position="381"/>
    </location>
</feature>
<evidence type="ECO:0000256" key="3">
    <source>
        <dbReference type="ARBA" id="ARBA00022737"/>
    </source>
</evidence>
<comment type="similarity">
    <text evidence="5">Belongs to the WD repeat cdt2 family.</text>
</comment>
<dbReference type="PROSITE" id="PS50082">
    <property type="entry name" value="WD_REPEATS_2"/>
    <property type="match status" value="2"/>
</dbReference>
<dbReference type="Proteomes" id="UP000567179">
    <property type="component" value="Unassembled WGS sequence"/>
</dbReference>
<keyword evidence="2 6" id="KW-0853">WD repeat</keyword>
<dbReference type="GO" id="GO:0043161">
    <property type="term" value="P:proteasome-mediated ubiquitin-dependent protein catabolic process"/>
    <property type="evidence" value="ECO:0007669"/>
    <property type="project" value="TreeGrafter"/>
</dbReference>
<keyword evidence="3" id="KW-0677">Repeat</keyword>
<feature type="region of interest" description="Disordered" evidence="7">
    <location>
        <begin position="27"/>
        <end position="84"/>
    </location>
</feature>
<dbReference type="InterPro" id="IPR051865">
    <property type="entry name" value="WD-repeat_CDT2_adapter"/>
</dbReference>
<evidence type="ECO:0008006" key="10">
    <source>
        <dbReference type="Google" id="ProtNLM"/>
    </source>
</evidence>
<evidence type="ECO:0000256" key="1">
    <source>
        <dbReference type="ARBA" id="ARBA00004906"/>
    </source>
</evidence>
<dbReference type="SUPFAM" id="SSF50978">
    <property type="entry name" value="WD40 repeat-like"/>
    <property type="match status" value="1"/>
</dbReference>
<dbReference type="EMBL" id="JAACJJ010000028">
    <property type="protein sequence ID" value="KAF5321308.1"/>
    <property type="molecule type" value="Genomic_DNA"/>
</dbReference>
<feature type="compositionally biased region" description="Acidic residues" evidence="7">
    <location>
        <begin position="66"/>
        <end position="82"/>
    </location>
</feature>
<gene>
    <name evidence="8" type="ORF">D9619_000995</name>
</gene>
<dbReference type="InterPro" id="IPR015943">
    <property type="entry name" value="WD40/YVTN_repeat-like_dom_sf"/>
</dbReference>
<feature type="repeat" description="WD" evidence="6">
    <location>
        <begin position="240"/>
        <end position="282"/>
    </location>
</feature>
<dbReference type="SMART" id="SM00320">
    <property type="entry name" value="WD40"/>
    <property type="match status" value="5"/>
</dbReference>
<reference evidence="8 9" key="1">
    <citation type="journal article" date="2020" name="ISME J.">
        <title>Uncovering the hidden diversity of litter-decomposition mechanisms in mushroom-forming fungi.</title>
        <authorList>
            <person name="Floudas D."/>
            <person name="Bentzer J."/>
            <person name="Ahren D."/>
            <person name="Johansson T."/>
            <person name="Persson P."/>
            <person name="Tunlid A."/>
        </authorList>
    </citation>
    <scope>NUCLEOTIDE SEQUENCE [LARGE SCALE GENOMIC DNA]</scope>
    <source>
        <strain evidence="8 9">CBS 101986</strain>
    </source>
</reference>
<dbReference type="OrthoDB" id="2096344at2759"/>
<evidence type="ECO:0000313" key="8">
    <source>
        <dbReference type="EMBL" id="KAF5321308.1"/>
    </source>
</evidence>
<keyword evidence="4" id="KW-0833">Ubl conjugation pathway</keyword>
<dbReference type="InterPro" id="IPR019775">
    <property type="entry name" value="WD40_repeat_CS"/>
</dbReference>
<dbReference type="GO" id="GO:0005634">
    <property type="term" value="C:nucleus"/>
    <property type="evidence" value="ECO:0007669"/>
    <property type="project" value="TreeGrafter"/>
</dbReference>
<comment type="caution">
    <text evidence="8">The sequence shown here is derived from an EMBL/GenBank/DDBJ whole genome shotgun (WGS) entry which is preliminary data.</text>
</comment>
<dbReference type="PANTHER" id="PTHR22852:SF0">
    <property type="entry name" value="DENTICLELESS PROTEIN HOMOLOG"/>
    <property type="match status" value="1"/>
</dbReference>
<dbReference type="InterPro" id="IPR001680">
    <property type="entry name" value="WD40_rpt"/>
</dbReference>
<dbReference type="InterPro" id="IPR036322">
    <property type="entry name" value="WD40_repeat_dom_sf"/>
</dbReference>
<evidence type="ECO:0000256" key="7">
    <source>
        <dbReference type="SAM" id="MobiDB-lite"/>
    </source>
</evidence>
<feature type="region of interest" description="Disordered" evidence="7">
    <location>
        <begin position="1"/>
        <end position="20"/>
    </location>
</feature>
<organism evidence="8 9">
    <name type="scientific">Psilocybe cf. subviscida</name>
    <dbReference type="NCBI Taxonomy" id="2480587"/>
    <lineage>
        <taxon>Eukaryota</taxon>
        <taxon>Fungi</taxon>
        <taxon>Dikarya</taxon>
        <taxon>Basidiomycota</taxon>
        <taxon>Agaricomycotina</taxon>
        <taxon>Agaricomycetes</taxon>
        <taxon>Agaricomycetidae</taxon>
        <taxon>Agaricales</taxon>
        <taxon>Agaricineae</taxon>
        <taxon>Strophariaceae</taxon>
        <taxon>Psilocybe</taxon>
    </lineage>
</organism>
<dbReference type="Gene3D" id="2.130.10.10">
    <property type="entry name" value="YVTN repeat-like/Quinoprotein amine dehydrogenase"/>
    <property type="match status" value="2"/>
</dbReference>
<dbReference type="Pfam" id="PF00400">
    <property type="entry name" value="WD40"/>
    <property type="match status" value="3"/>
</dbReference>
<accession>A0A8H5BF30</accession>
<evidence type="ECO:0000313" key="9">
    <source>
        <dbReference type="Proteomes" id="UP000567179"/>
    </source>
</evidence>
<evidence type="ECO:0000256" key="5">
    <source>
        <dbReference type="ARBA" id="ARBA00038344"/>
    </source>
</evidence>
<dbReference type="PROSITE" id="PS50294">
    <property type="entry name" value="WD_REPEATS_REGION"/>
    <property type="match status" value="1"/>
</dbReference>
<name>A0A8H5BF30_9AGAR</name>
<dbReference type="PROSITE" id="PS00678">
    <property type="entry name" value="WD_REPEATS_1"/>
    <property type="match status" value="1"/>
</dbReference>
<protein>
    <recommendedName>
        <fullName evidence="10">Anaphase-promoting complex subunit 4 WD40 domain-containing protein</fullName>
    </recommendedName>
</protein>
<evidence type="ECO:0000256" key="2">
    <source>
        <dbReference type="ARBA" id="ARBA00022574"/>
    </source>
</evidence>
<dbReference type="PANTHER" id="PTHR22852">
    <property type="entry name" value="LETHAL 2 DENTICLELESS PROTEIN RETINOIC ACID-REGULATED NUCLEAR MATRIX-ASSOCIATED PROTEIN"/>
    <property type="match status" value="1"/>
</dbReference>
<keyword evidence="9" id="KW-1185">Reference proteome</keyword>